<comment type="caution">
    <text evidence="2">The sequence shown here is derived from an EMBL/GenBank/DDBJ whole genome shotgun (WGS) entry which is preliminary data.</text>
</comment>
<feature type="transmembrane region" description="Helical" evidence="1">
    <location>
        <begin position="20"/>
        <end position="38"/>
    </location>
</feature>
<evidence type="ECO:0000313" key="3">
    <source>
        <dbReference type="Proteomes" id="UP000178254"/>
    </source>
</evidence>
<evidence type="ECO:0000313" key="2">
    <source>
        <dbReference type="EMBL" id="OGH95079.1"/>
    </source>
</evidence>
<reference evidence="2 3" key="1">
    <citation type="journal article" date="2016" name="Nat. Commun.">
        <title>Thousands of microbial genomes shed light on interconnected biogeochemical processes in an aquifer system.</title>
        <authorList>
            <person name="Anantharaman K."/>
            <person name="Brown C.T."/>
            <person name="Hug L.A."/>
            <person name="Sharon I."/>
            <person name="Castelle C.J."/>
            <person name="Probst A.J."/>
            <person name="Thomas B.C."/>
            <person name="Singh A."/>
            <person name="Wilkins M.J."/>
            <person name="Karaoz U."/>
            <person name="Brodie E.L."/>
            <person name="Williams K.H."/>
            <person name="Hubbard S.S."/>
            <person name="Banfield J.F."/>
        </authorList>
    </citation>
    <scope>NUCLEOTIDE SEQUENCE [LARGE SCALE GENOMIC DNA]</scope>
</reference>
<name>A0A1F6PG17_9BACT</name>
<dbReference type="Proteomes" id="UP000178254">
    <property type="component" value="Unassembled WGS sequence"/>
</dbReference>
<proteinExistence type="predicted"/>
<organism evidence="2 3">
    <name type="scientific">Candidatus Magasanikbacteria bacterium RIFOXYD2_FULL_41_14</name>
    <dbReference type="NCBI Taxonomy" id="1798709"/>
    <lineage>
        <taxon>Bacteria</taxon>
        <taxon>Candidatus Magasanikiibacteriota</taxon>
    </lineage>
</organism>
<dbReference type="AlphaFoldDB" id="A0A1F6PG17"/>
<dbReference type="STRING" id="1798709.A2538_04030"/>
<keyword evidence="1" id="KW-1133">Transmembrane helix</keyword>
<keyword evidence="1" id="KW-0472">Membrane</keyword>
<dbReference type="EMBL" id="MFRE01000004">
    <property type="protein sequence ID" value="OGH95079.1"/>
    <property type="molecule type" value="Genomic_DNA"/>
</dbReference>
<protein>
    <submittedName>
        <fullName evidence="2">Uncharacterized protein</fullName>
    </submittedName>
</protein>
<keyword evidence="1" id="KW-0812">Transmembrane</keyword>
<accession>A0A1F6PG17</accession>
<sequence length="220" mass="23320">MADNNEETAATNGLSKEQKIGFVLLLCFAIFAITLGVLQIRNTMRRPFALSNAVPGTVKDEVNNADALRFRDTDRDGLSDFDELYVYGTSPYLADSDSDGVSDKNEVTVGSDPLCASGKDCLNNPIAVENFSPASSTVMPALVLEEPIDMLSTNLGSILTDPAQIRVMLKDAGLSVDILNGLSDSDLLSWVAEALSASSTSETSDSTSILNSLISSSTNP</sequence>
<evidence type="ECO:0000256" key="1">
    <source>
        <dbReference type="SAM" id="Phobius"/>
    </source>
</evidence>
<gene>
    <name evidence="2" type="ORF">A2538_04030</name>
</gene>